<dbReference type="Proteomes" id="UP000886520">
    <property type="component" value="Chromosome 8"/>
</dbReference>
<protein>
    <submittedName>
        <fullName evidence="1">Uncharacterized protein</fullName>
    </submittedName>
</protein>
<gene>
    <name evidence="1" type="ORF">GOP47_0008865</name>
</gene>
<proteinExistence type="predicted"/>
<comment type="caution">
    <text evidence="1">The sequence shown here is derived from an EMBL/GenBank/DDBJ whole genome shotgun (WGS) entry which is preliminary data.</text>
</comment>
<feature type="non-terminal residue" evidence="1">
    <location>
        <position position="101"/>
    </location>
</feature>
<accession>A0A9D4UZ51</accession>
<dbReference type="AlphaFoldDB" id="A0A9D4UZ51"/>
<keyword evidence="2" id="KW-1185">Reference proteome</keyword>
<sequence length="101" mass="11122">MDDEEVDASRLETGFKEEVVNHSEQHEIHFSAARNHVGRSILHKQVGGTVCIVAEAGPQKHLELEENVFLGEHVGATSELRAVRCGELILVQGFEAGKVHQ</sequence>
<evidence type="ECO:0000313" key="1">
    <source>
        <dbReference type="EMBL" id="KAI5076800.1"/>
    </source>
</evidence>
<dbReference type="EMBL" id="JABFUD020000008">
    <property type="protein sequence ID" value="KAI5076800.1"/>
    <property type="molecule type" value="Genomic_DNA"/>
</dbReference>
<reference evidence="1" key="1">
    <citation type="submission" date="2021-01" db="EMBL/GenBank/DDBJ databases">
        <title>Adiantum capillus-veneris genome.</title>
        <authorList>
            <person name="Fang Y."/>
            <person name="Liao Q."/>
        </authorList>
    </citation>
    <scope>NUCLEOTIDE SEQUENCE</scope>
    <source>
        <strain evidence="1">H3</strain>
        <tissue evidence="1">Leaf</tissue>
    </source>
</reference>
<name>A0A9D4UZ51_ADICA</name>
<evidence type="ECO:0000313" key="2">
    <source>
        <dbReference type="Proteomes" id="UP000886520"/>
    </source>
</evidence>
<organism evidence="1 2">
    <name type="scientific">Adiantum capillus-veneris</name>
    <name type="common">Maidenhair fern</name>
    <dbReference type="NCBI Taxonomy" id="13818"/>
    <lineage>
        <taxon>Eukaryota</taxon>
        <taxon>Viridiplantae</taxon>
        <taxon>Streptophyta</taxon>
        <taxon>Embryophyta</taxon>
        <taxon>Tracheophyta</taxon>
        <taxon>Polypodiopsida</taxon>
        <taxon>Polypodiidae</taxon>
        <taxon>Polypodiales</taxon>
        <taxon>Pteridineae</taxon>
        <taxon>Pteridaceae</taxon>
        <taxon>Vittarioideae</taxon>
        <taxon>Adiantum</taxon>
    </lineage>
</organism>